<evidence type="ECO:0000313" key="5">
    <source>
        <dbReference type="EMBL" id="AAT82934.1"/>
    </source>
</evidence>
<dbReference type="KEGG" id="pac:PPA1185"/>
<accession>Q6A8I1</accession>
<name>Q6A8I1_CUTAK</name>
<sequence>MVLPRRGWAIVALITGIMASGCATTPPPDDTGVPLPAASSSASKASSMPSRSTVEPTPARATSATPTKIATTQPLIHRNTNGSLTVTVSGDLLWHPSTWGTAREDGHGKNDFAPIFGTVAPILRNADVSICHEEVPVAPKGSQYSGYPEFAVPAEIAKGIAAVGFDACSTASNHSFDRGLPGVKATLDALDAAHVKHSGTARTKEEADTPVIVSHGLKLGLVSGAYGLNGSTPPKGKSWAWSDIEADHLIKRAEAAKKAGADIVIVAAHSGLEYHHEPTGEQIRLAQRLTASPAVDMVYCHHSHVVEPWTRMNGKIVMYGLGNLVAQQSSNMPGTDEGVVGRVTFTVRSGKVSTTKAEYIPILIGSKNDGPIRIHAVDTELKSGMGNQARLKSAQQDISRIVTSLGVDGVTEA</sequence>
<dbReference type="EMBL" id="AE017283">
    <property type="protein sequence ID" value="AAT82934.1"/>
    <property type="molecule type" value="Genomic_DNA"/>
</dbReference>
<feature type="compositionally biased region" description="Low complexity" evidence="2">
    <location>
        <begin position="37"/>
        <end position="67"/>
    </location>
</feature>
<protein>
    <submittedName>
        <fullName evidence="5">Enzyme of poly-gamma-glutamate biosynthesis (Capsule formation)</fullName>
    </submittedName>
</protein>
<comment type="similarity">
    <text evidence="1">Belongs to the CapA family.</text>
</comment>
<evidence type="ECO:0000256" key="3">
    <source>
        <dbReference type="SAM" id="SignalP"/>
    </source>
</evidence>
<dbReference type="Pfam" id="PF09587">
    <property type="entry name" value="PGA_cap"/>
    <property type="match status" value="1"/>
</dbReference>
<evidence type="ECO:0000313" key="6">
    <source>
        <dbReference type="Proteomes" id="UP000000603"/>
    </source>
</evidence>
<gene>
    <name evidence="5" type="ordered locus">PPA1185</name>
</gene>
<feature type="domain" description="Capsule synthesis protein CapA" evidence="4">
    <location>
        <begin position="85"/>
        <end position="328"/>
    </location>
</feature>
<feature type="chain" id="PRO_5004271296" evidence="3">
    <location>
        <begin position="24"/>
        <end position="413"/>
    </location>
</feature>
<evidence type="ECO:0000256" key="1">
    <source>
        <dbReference type="ARBA" id="ARBA00005662"/>
    </source>
</evidence>
<dbReference type="Proteomes" id="UP000000603">
    <property type="component" value="Chromosome"/>
</dbReference>
<dbReference type="PANTHER" id="PTHR33393">
    <property type="entry name" value="POLYGLUTAMINE SYNTHESIS ACCESSORY PROTEIN RV0574C-RELATED"/>
    <property type="match status" value="1"/>
</dbReference>
<reference evidence="5 6" key="1">
    <citation type="journal article" date="2004" name="Science">
        <title>The complete genome sequence of Propionibacterium acnes, a commensal of human skin.</title>
        <authorList>
            <person name="Bruggemann H."/>
            <person name="Henne A."/>
            <person name="Hoster F."/>
            <person name="Liesegang H."/>
            <person name="Wiezer A."/>
            <person name="Strittmatter A."/>
            <person name="Hujer S."/>
            <person name="Durre P."/>
            <person name="Gottschalk G."/>
        </authorList>
    </citation>
    <scope>NUCLEOTIDE SEQUENCE [LARGE SCALE GENOMIC DNA]</scope>
    <source>
        <strain evidence="6">DSM 16379 / KPA171202</strain>
    </source>
</reference>
<dbReference type="eggNOG" id="COG2843">
    <property type="taxonomic scope" value="Bacteria"/>
</dbReference>
<feature type="region of interest" description="Disordered" evidence="2">
    <location>
        <begin position="25"/>
        <end position="67"/>
    </location>
</feature>
<dbReference type="InterPro" id="IPR019079">
    <property type="entry name" value="Capsule_synth_CapA"/>
</dbReference>
<dbReference type="Gene3D" id="3.60.21.10">
    <property type="match status" value="1"/>
</dbReference>
<dbReference type="EnsemblBacteria" id="AAT82934">
    <property type="protein sequence ID" value="AAT82934"/>
    <property type="gene ID" value="PPA1185"/>
</dbReference>
<organism evidence="5 6">
    <name type="scientific">Cutibacterium acnes (strain DSM 16379 / KPA171202)</name>
    <name type="common">Propionibacterium acnes</name>
    <dbReference type="NCBI Taxonomy" id="267747"/>
    <lineage>
        <taxon>Bacteria</taxon>
        <taxon>Bacillati</taxon>
        <taxon>Actinomycetota</taxon>
        <taxon>Actinomycetes</taxon>
        <taxon>Propionibacteriales</taxon>
        <taxon>Propionibacteriaceae</taxon>
        <taxon>Cutibacterium</taxon>
    </lineage>
</organism>
<keyword evidence="3" id="KW-0732">Signal</keyword>
<dbReference type="SMART" id="SM00854">
    <property type="entry name" value="PGA_cap"/>
    <property type="match status" value="1"/>
</dbReference>
<dbReference type="PANTHER" id="PTHR33393:SF13">
    <property type="entry name" value="PGA BIOSYNTHESIS PROTEIN CAPA"/>
    <property type="match status" value="1"/>
</dbReference>
<feature type="signal peptide" evidence="3">
    <location>
        <begin position="1"/>
        <end position="23"/>
    </location>
</feature>
<evidence type="ECO:0000256" key="2">
    <source>
        <dbReference type="SAM" id="MobiDB-lite"/>
    </source>
</evidence>
<dbReference type="CDD" id="cd07381">
    <property type="entry name" value="MPP_CapA"/>
    <property type="match status" value="1"/>
</dbReference>
<dbReference type="InterPro" id="IPR052169">
    <property type="entry name" value="CW_Biosynth-Accessory"/>
</dbReference>
<proteinExistence type="inferred from homology"/>
<evidence type="ECO:0000259" key="4">
    <source>
        <dbReference type="SMART" id="SM00854"/>
    </source>
</evidence>
<dbReference type="PROSITE" id="PS51257">
    <property type="entry name" value="PROKAR_LIPOPROTEIN"/>
    <property type="match status" value="1"/>
</dbReference>
<dbReference type="HOGENOM" id="CLU_038823_6_0_11"/>
<dbReference type="SUPFAM" id="SSF56300">
    <property type="entry name" value="Metallo-dependent phosphatases"/>
    <property type="match status" value="1"/>
</dbReference>
<dbReference type="InterPro" id="IPR029052">
    <property type="entry name" value="Metallo-depent_PP-like"/>
</dbReference>
<dbReference type="AlphaFoldDB" id="Q6A8I1"/>